<name>A0A9P8REL1_9PEZI</name>
<evidence type="ECO:0000313" key="2">
    <source>
        <dbReference type="Proteomes" id="UP000758603"/>
    </source>
</evidence>
<reference evidence="1" key="1">
    <citation type="journal article" date="2021" name="Nat. Commun.">
        <title>Genetic determinants of endophytism in the Arabidopsis root mycobiome.</title>
        <authorList>
            <person name="Mesny F."/>
            <person name="Miyauchi S."/>
            <person name="Thiergart T."/>
            <person name="Pickel B."/>
            <person name="Atanasova L."/>
            <person name="Karlsson M."/>
            <person name="Huettel B."/>
            <person name="Barry K.W."/>
            <person name="Haridas S."/>
            <person name="Chen C."/>
            <person name="Bauer D."/>
            <person name="Andreopoulos W."/>
            <person name="Pangilinan J."/>
            <person name="LaButti K."/>
            <person name="Riley R."/>
            <person name="Lipzen A."/>
            <person name="Clum A."/>
            <person name="Drula E."/>
            <person name="Henrissat B."/>
            <person name="Kohler A."/>
            <person name="Grigoriev I.V."/>
            <person name="Martin F.M."/>
            <person name="Hacquard S."/>
        </authorList>
    </citation>
    <scope>NUCLEOTIDE SEQUENCE</scope>
    <source>
        <strain evidence="1">MPI-SDFR-AT-0073</strain>
    </source>
</reference>
<comment type="caution">
    <text evidence="1">The sequence shown here is derived from an EMBL/GenBank/DDBJ whole genome shotgun (WGS) entry which is preliminary data.</text>
</comment>
<gene>
    <name evidence="1" type="ORF">BKA67DRAFT_542758</name>
</gene>
<dbReference type="OrthoDB" id="4062651at2759"/>
<sequence>MNVSPPTLPRVRWSGVLIPGLKEMNKMDDIAVHQINAGDSGGADVIFDFNGHELLCPFSPVSPAAHNALHLKREKDIFAEVALLNKAILQPPSQELHSPFYPRTLAFCLKTAGDKAAVVPIDPTKLTPVLKQTLSTMPKTVNQLHETEVIWGNGKASNVVIDQEDDAWLIDLGGGSTERWAEKKLATGWRGSNKPSKRS</sequence>
<dbReference type="GeneID" id="70130045"/>
<organism evidence="1 2">
    <name type="scientific">Truncatella angustata</name>
    <dbReference type="NCBI Taxonomy" id="152316"/>
    <lineage>
        <taxon>Eukaryota</taxon>
        <taxon>Fungi</taxon>
        <taxon>Dikarya</taxon>
        <taxon>Ascomycota</taxon>
        <taxon>Pezizomycotina</taxon>
        <taxon>Sordariomycetes</taxon>
        <taxon>Xylariomycetidae</taxon>
        <taxon>Amphisphaeriales</taxon>
        <taxon>Sporocadaceae</taxon>
        <taxon>Truncatella</taxon>
    </lineage>
</organism>
<evidence type="ECO:0000313" key="1">
    <source>
        <dbReference type="EMBL" id="KAH6638656.1"/>
    </source>
</evidence>
<dbReference type="EMBL" id="JAGPXC010000015">
    <property type="protein sequence ID" value="KAH6638656.1"/>
    <property type="molecule type" value="Genomic_DNA"/>
</dbReference>
<dbReference type="Proteomes" id="UP000758603">
    <property type="component" value="Unassembled WGS sequence"/>
</dbReference>
<keyword evidence="2" id="KW-1185">Reference proteome</keyword>
<protein>
    <submittedName>
        <fullName evidence="1">Uncharacterized protein</fullName>
    </submittedName>
</protein>
<dbReference type="AlphaFoldDB" id="A0A9P8REL1"/>
<dbReference type="RefSeq" id="XP_045950928.1">
    <property type="nucleotide sequence ID" value="XM_046101153.1"/>
</dbReference>
<accession>A0A9P8REL1</accession>
<proteinExistence type="predicted"/>